<dbReference type="RefSeq" id="WP_344203662.1">
    <property type="nucleotide sequence ID" value="NZ_BAAAME010000005.1"/>
</dbReference>
<evidence type="ECO:0000313" key="3">
    <source>
        <dbReference type="Proteomes" id="UP001501057"/>
    </source>
</evidence>
<dbReference type="Gene3D" id="3.30.450.180">
    <property type="match status" value="1"/>
</dbReference>
<comment type="caution">
    <text evidence="2">The sequence shown here is derived from an EMBL/GenBank/DDBJ whole genome shotgun (WGS) entry which is preliminary data.</text>
</comment>
<dbReference type="InterPro" id="IPR010982">
    <property type="entry name" value="Lambda_DNA-bd_dom_sf"/>
</dbReference>
<evidence type="ECO:0000259" key="1">
    <source>
        <dbReference type="PROSITE" id="PS50943"/>
    </source>
</evidence>
<dbReference type="SMART" id="SM00530">
    <property type="entry name" value="HTH_XRE"/>
    <property type="match status" value="1"/>
</dbReference>
<accession>A0ABN2K8P7</accession>
<feature type="domain" description="HTH cro/C1-type" evidence="1">
    <location>
        <begin position="31"/>
        <end position="84"/>
    </location>
</feature>
<reference evidence="2 3" key="1">
    <citation type="journal article" date="2019" name="Int. J. Syst. Evol. Microbiol.">
        <title>The Global Catalogue of Microorganisms (GCM) 10K type strain sequencing project: providing services to taxonomists for standard genome sequencing and annotation.</title>
        <authorList>
            <consortium name="The Broad Institute Genomics Platform"/>
            <consortium name="The Broad Institute Genome Sequencing Center for Infectious Disease"/>
            <person name="Wu L."/>
            <person name="Ma J."/>
        </authorList>
    </citation>
    <scope>NUCLEOTIDE SEQUENCE [LARGE SCALE GENOMIC DNA]</scope>
    <source>
        <strain evidence="2 3">JCM 13518</strain>
    </source>
</reference>
<dbReference type="Proteomes" id="UP001501057">
    <property type="component" value="Unassembled WGS sequence"/>
</dbReference>
<dbReference type="EMBL" id="BAAAME010000005">
    <property type="protein sequence ID" value="GAA1750698.1"/>
    <property type="molecule type" value="Genomic_DNA"/>
</dbReference>
<dbReference type="Pfam" id="PF13560">
    <property type="entry name" value="HTH_31"/>
    <property type="match status" value="1"/>
</dbReference>
<dbReference type="Gene3D" id="1.10.260.40">
    <property type="entry name" value="lambda repressor-like DNA-binding domains"/>
    <property type="match status" value="1"/>
</dbReference>
<dbReference type="Pfam" id="PF17765">
    <property type="entry name" value="MLTR_LBD"/>
    <property type="match status" value="1"/>
</dbReference>
<dbReference type="SUPFAM" id="SSF47413">
    <property type="entry name" value="lambda repressor-like DNA-binding domains"/>
    <property type="match status" value="1"/>
</dbReference>
<organism evidence="2 3">
    <name type="scientific">Aeromicrobium alkaliterrae</name>
    <dbReference type="NCBI Taxonomy" id="302168"/>
    <lineage>
        <taxon>Bacteria</taxon>
        <taxon>Bacillati</taxon>
        <taxon>Actinomycetota</taxon>
        <taxon>Actinomycetes</taxon>
        <taxon>Propionibacteriales</taxon>
        <taxon>Nocardioidaceae</taxon>
        <taxon>Aeromicrobium</taxon>
    </lineage>
</organism>
<protein>
    <submittedName>
        <fullName evidence="2">Helix-turn-helix transcriptional regulator</fullName>
    </submittedName>
</protein>
<gene>
    <name evidence="2" type="ORF">GCM10009710_33230</name>
</gene>
<dbReference type="InterPro" id="IPR041413">
    <property type="entry name" value="MLTR_LBD"/>
</dbReference>
<sequence>MPDVNRELADFLRRARAAVDPERAGLPADTRIRRVPGLRREEVALLASVSTDYYTRLEQGRRITPSASVLEGIARALDLDAAGRTHLGHLTGTPLTGISHPPAVQRVRPGLHQFLDALDAQPAFVLGRRTDVLASNRLARALLTDFNRLPAPERNYARWVLTSDEAREVFVDWEDQARAAVESLRLELGDASGDPATLALVDELRDLSPHFARWWSEHRVYQRTFGTKRLRHAVAGELTISYESFGLPGDPGQTLFVYTAEAGTTSRQAMDLLASWIATPSH</sequence>
<dbReference type="PROSITE" id="PS50943">
    <property type="entry name" value="HTH_CROC1"/>
    <property type="match status" value="1"/>
</dbReference>
<evidence type="ECO:0000313" key="2">
    <source>
        <dbReference type="EMBL" id="GAA1750698.1"/>
    </source>
</evidence>
<dbReference type="CDD" id="cd00093">
    <property type="entry name" value="HTH_XRE"/>
    <property type="match status" value="1"/>
</dbReference>
<proteinExistence type="predicted"/>
<dbReference type="PANTHER" id="PTHR35010">
    <property type="entry name" value="BLL4672 PROTEIN-RELATED"/>
    <property type="match status" value="1"/>
</dbReference>
<dbReference type="InterPro" id="IPR001387">
    <property type="entry name" value="Cro/C1-type_HTH"/>
</dbReference>
<name>A0ABN2K8P7_9ACTN</name>
<keyword evidence="3" id="KW-1185">Reference proteome</keyword>
<dbReference type="PANTHER" id="PTHR35010:SF2">
    <property type="entry name" value="BLL4672 PROTEIN"/>
    <property type="match status" value="1"/>
</dbReference>